<comment type="catalytic activity">
    <reaction evidence="10">
        <text>L-lysyl-L-lysine(out) = L-lysyl-L-lysine(in)</text>
        <dbReference type="Rhea" id="RHEA:79403"/>
        <dbReference type="ChEBI" id="CHEBI:229956"/>
    </reaction>
</comment>
<evidence type="ECO:0000256" key="6">
    <source>
        <dbReference type="ARBA" id="ARBA00044891"/>
    </source>
</evidence>
<protein>
    <recommendedName>
        <fullName evidence="15">Lysosomal dipeptide transporter MFSD1</fullName>
    </recommendedName>
    <alternativeName>
        <fullName evidence="16">Major facilitator superfamily domain-containing protein 1</fullName>
    </alternativeName>
</protein>
<feature type="transmembrane region" description="Helical" evidence="19">
    <location>
        <begin position="275"/>
        <end position="293"/>
    </location>
</feature>
<dbReference type="VEuPathDB" id="MicrosporidiaDB:ECANGB1_2773"/>
<dbReference type="Proteomes" id="UP000192639">
    <property type="component" value="Unassembled WGS sequence"/>
</dbReference>
<comment type="subunit">
    <text evidence="18">Homodimer. Interacts with lysosomal protein GLMP (via lumenal domain); the interaction starts while both proteins are still in the endoplasmic reticulum and is required for stabilization of MFSD1 in lysosomes but has no direct effect on its targeting to lysosomes or transporter activity.</text>
</comment>
<comment type="catalytic activity">
    <reaction evidence="6">
        <text>L-lysyl-L-alpha-amino acid(out) = L-lysyl-L-alpha-amino acid(in)</text>
        <dbReference type="Rhea" id="RHEA:79387"/>
        <dbReference type="ChEBI" id="CHEBI:229965"/>
    </reaction>
</comment>
<evidence type="ECO:0000256" key="1">
    <source>
        <dbReference type="ARBA" id="ARBA00004141"/>
    </source>
</evidence>
<dbReference type="InterPro" id="IPR052187">
    <property type="entry name" value="MFSD1"/>
</dbReference>
<dbReference type="OrthoDB" id="424834at2759"/>
<keyword evidence="19" id="KW-1133">Transmembrane helix</keyword>
<evidence type="ECO:0000256" key="12">
    <source>
        <dbReference type="ARBA" id="ARBA00044912"/>
    </source>
</evidence>
<evidence type="ECO:0000256" key="11">
    <source>
        <dbReference type="ARBA" id="ARBA00044903"/>
    </source>
</evidence>
<comment type="catalytic activity">
    <reaction evidence="12">
        <text>L-histidyl-L-alpha-amino acid(out) = L-histidyl-L-alpha-amino acid(in)</text>
        <dbReference type="Rhea" id="RHEA:79379"/>
        <dbReference type="ChEBI" id="CHEBI:229964"/>
    </reaction>
</comment>
<feature type="transmembrane region" description="Helical" evidence="19">
    <location>
        <begin position="207"/>
        <end position="227"/>
    </location>
</feature>
<feature type="transmembrane region" description="Helical" evidence="19">
    <location>
        <begin position="131"/>
        <end position="152"/>
    </location>
</feature>
<reference evidence="20 21" key="1">
    <citation type="journal article" date="2017" name="Environ. Microbiol.">
        <title>Decay of the glycolytic pathway and adaptation to intranuclear parasitism within Enterocytozoonidae microsporidia.</title>
        <authorList>
            <person name="Wiredu Boakye D."/>
            <person name="Jaroenlak P."/>
            <person name="Prachumwat A."/>
            <person name="Williams T.A."/>
            <person name="Bateman K.S."/>
            <person name="Itsathitphaisarn O."/>
            <person name="Sritunyalucksana K."/>
            <person name="Paszkiewicz K.H."/>
            <person name="Moore K.A."/>
            <person name="Stentiford G.D."/>
            <person name="Williams B.A."/>
        </authorList>
    </citation>
    <scope>NUCLEOTIDE SEQUENCE [LARGE SCALE GENOMIC DNA]</scope>
    <source>
        <strain evidence="20 21">GB1</strain>
    </source>
</reference>
<feature type="transmembrane region" description="Helical" evidence="19">
    <location>
        <begin position="158"/>
        <end position="186"/>
    </location>
</feature>
<dbReference type="AlphaFoldDB" id="A0A1Y1S9J9"/>
<comment type="function">
    <text evidence="17">Lysosomal dipeptide uniporter that selectively exports lysine, arginine or histidine-containing dipeptides with a net positive charge from the lysosome lumen into the cytosol. Could play a role in a specific type of protein O-glycosylation indirectly regulating macrophages migration and tissue invasion. Also essential for liver homeostasis.</text>
</comment>
<feature type="transmembrane region" description="Helical" evidence="19">
    <location>
        <begin position="299"/>
        <end position="317"/>
    </location>
</feature>
<comment type="caution">
    <text evidence="20">The sequence shown here is derived from an EMBL/GenBank/DDBJ whole genome shotgun (WGS) entry which is preliminary data.</text>
</comment>
<dbReference type="Pfam" id="PF07690">
    <property type="entry name" value="MFS_1"/>
    <property type="match status" value="1"/>
</dbReference>
<dbReference type="SUPFAM" id="SSF103473">
    <property type="entry name" value="MFS general substrate transporter"/>
    <property type="match status" value="1"/>
</dbReference>
<evidence type="ECO:0000313" key="21">
    <source>
        <dbReference type="Proteomes" id="UP000192639"/>
    </source>
</evidence>
<evidence type="ECO:0000256" key="3">
    <source>
        <dbReference type="ARBA" id="ARBA00044878"/>
    </source>
</evidence>
<feature type="transmembrane region" description="Helical" evidence="19">
    <location>
        <begin position="74"/>
        <end position="93"/>
    </location>
</feature>
<evidence type="ECO:0000256" key="14">
    <source>
        <dbReference type="ARBA" id="ARBA00044924"/>
    </source>
</evidence>
<evidence type="ECO:0000256" key="13">
    <source>
        <dbReference type="ARBA" id="ARBA00044919"/>
    </source>
</evidence>
<evidence type="ECO:0000256" key="10">
    <source>
        <dbReference type="ARBA" id="ARBA00044900"/>
    </source>
</evidence>
<evidence type="ECO:0000313" key="20">
    <source>
        <dbReference type="EMBL" id="ORD95139.1"/>
    </source>
</evidence>
<evidence type="ECO:0000256" key="9">
    <source>
        <dbReference type="ARBA" id="ARBA00044899"/>
    </source>
</evidence>
<comment type="catalytic activity">
    <reaction evidence="11">
        <text>L-arginyl-glycine(out) = L-arginyl-glycine(in)</text>
        <dbReference type="Rhea" id="RHEA:79391"/>
        <dbReference type="ChEBI" id="CHEBI:229955"/>
    </reaction>
</comment>
<dbReference type="PANTHER" id="PTHR23512:SF12">
    <property type="entry name" value="TRANSPORTER, PUTATIVE (AFU_ORTHOLOGUE AFUA_4G00260)-RELATED"/>
    <property type="match status" value="1"/>
</dbReference>
<comment type="catalytic activity">
    <reaction evidence="5">
        <text>L-alpha-aminoacyl-L-histidine(out) = L-alpha-aminoacyl-L-histidine(in)</text>
        <dbReference type="Rhea" id="RHEA:79375"/>
        <dbReference type="ChEBI" id="CHEBI:229967"/>
    </reaction>
</comment>
<keyword evidence="21" id="KW-1185">Reference proteome</keyword>
<comment type="catalytic activity">
    <reaction evidence="14">
        <text>L-lysyl-glycine(out) = L-lysyl-glycine(in)</text>
        <dbReference type="Rhea" id="RHEA:79407"/>
        <dbReference type="ChEBI" id="CHEBI:191202"/>
    </reaction>
</comment>
<comment type="catalytic activity">
    <reaction evidence="13">
        <text>L-alanyl-L-lysine(out) = L-alanyl-L-lysine(in)</text>
        <dbReference type="Rhea" id="RHEA:79415"/>
        <dbReference type="ChEBI" id="CHEBI:192470"/>
    </reaction>
</comment>
<accession>A0A1Y1S9J9</accession>
<comment type="catalytic activity">
    <reaction evidence="8">
        <text>L-aspartyl-L-lysine(out) = L-aspartyl-L-lysine(in)</text>
        <dbReference type="Rhea" id="RHEA:79411"/>
        <dbReference type="ChEBI" id="CHEBI:229953"/>
    </reaction>
</comment>
<dbReference type="EMBL" id="LWDP01000002">
    <property type="protein sequence ID" value="ORD95139.1"/>
    <property type="molecule type" value="Genomic_DNA"/>
</dbReference>
<dbReference type="GO" id="GO:0016020">
    <property type="term" value="C:membrane"/>
    <property type="evidence" value="ECO:0007669"/>
    <property type="project" value="UniProtKB-SubCell"/>
</dbReference>
<evidence type="ECO:0000256" key="7">
    <source>
        <dbReference type="ARBA" id="ARBA00044893"/>
    </source>
</evidence>
<feature type="transmembrane region" description="Helical" evidence="19">
    <location>
        <begin position="40"/>
        <end position="62"/>
    </location>
</feature>
<comment type="catalytic activity">
    <reaction evidence="3">
        <text>L-histidyl-glycine(out) = L-histidyl-glycine(in)</text>
        <dbReference type="Rhea" id="RHEA:79395"/>
        <dbReference type="ChEBI" id="CHEBI:229957"/>
    </reaction>
</comment>
<evidence type="ECO:0000256" key="19">
    <source>
        <dbReference type="SAM" id="Phobius"/>
    </source>
</evidence>
<feature type="transmembrane region" description="Helical" evidence="19">
    <location>
        <begin position="247"/>
        <end position="268"/>
    </location>
</feature>
<keyword evidence="19" id="KW-0472">Membrane</keyword>
<evidence type="ECO:0000256" key="18">
    <source>
        <dbReference type="ARBA" id="ARBA00046376"/>
    </source>
</evidence>
<comment type="catalytic activity">
    <reaction evidence="4">
        <text>L-alpha-aminoacyl-L-arginine(out) = L-alpha-aminoacyl-L-arginine(in)</text>
        <dbReference type="Rhea" id="RHEA:79367"/>
        <dbReference type="ChEBI" id="CHEBI:229968"/>
    </reaction>
</comment>
<evidence type="ECO:0000256" key="4">
    <source>
        <dbReference type="ARBA" id="ARBA00044881"/>
    </source>
</evidence>
<feature type="transmembrane region" description="Helical" evidence="19">
    <location>
        <begin position="99"/>
        <end position="119"/>
    </location>
</feature>
<proteinExistence type="predicted"/>
<evidence type="ECO:0000256" key="8">
    <source>
        <dbReference type="ARBA" id="ARBA00044898"/>
    </source>
</evidence>
<comment type="subcellular location">
    <subcellularLocation>
        <location evidence="1">Membrane</location>
        <topology evidence="1">Multi-pass membrane protein</topology>
    </subcellularLocation>
</comment>
<dbReference type="PANTHER" id="PTHR23512">
    <property type="entry name" value="MAJOR FACILITATOR SUPERFAMILY DOMAIN-CONTAINING PROTEIN 1"/>
    <property type="match status" value="1"/>
</dbReference>
<organism evidence="20 21">
    <name type="scientific">Enterospora canceri</name>
    <dbReference type="NCBI Taxonomy" id="1081671"/>
    <lineage>
        <taxon>Eukaryota</taxon>
        <taxon>Fungi</taxon>
        <taxon>Fungi incertae sedis</taxon>
        <taxon>Microsporidia</taxon>
        <taxon>Enterocytozoonidae</taxon>
        <taxon>Enterospora</taxon>
    </lineage>
</organism>
<comment type="catalytic activity">
    <reaction evidence="7">
        <text>L-alpha-aminoacyl-L-lysine(out) = L-alpha-aminoacyl-L-lysine(in)</text>
        <dbReference type="Rhea" id="RHEA:79383"/>
        <dbReference type="ChEBI" id="CHEBI:229966"/>
    </reaction>
</comment>
<evidence type="ECO:0000256" key="17">
    <source>
        <dbReference type="ARBA" id="ARBA00045709"/>
    </source>
</evidence>
<feature type="transmembrane region" description="Helical" evidence="19">
    <location>
        <begin position="7"/>
        <end position="28"/>
    </location>
</feature>
<dbReference type="InterPro" id="IPR036259">
    <property type="entry name" value="MFS_trans_sf"/>
</dbReference>
<comment type="catalytic activity">
    <reaction evidence="2">
        <text>L-lysyl-L-alanine(out) = L-lysyl-L-alanine(in)</text>
        <dbReference type="Rhea" id="RHEA:79399"/>
        <dbReference type="ChEBI" id="CHEBI:229954"/>
    </reaction>
</comment>
<dbReference type="GO" id="GO:0022857">
    <property type="term" value="F:transmembrane transporter activity"/>
    <property type="evidence" value="ECO:0007669"/>
    <property type="project" value="InterPro"/>
</dbReference>
<dbReference type="InterPro" id="IPR011701">
    <property type="entry name" value="MFS"/>
</dbReference>
<sequence>MKERDQFVAVASIALFLLYFVYDIPAAINSSIAFGGSPATAHQVAVLYTAYALPNTVCPLAFGHLHGFIRNGILFILATFVFLGQAIFTTAILMESISLAALGRVFYGIGLESFFVFCESRITAYYAGSELAVATGLFLSIGRLGTVFTFYFSPQTALSYGAIFLCKGGFVLICLAAALMTSLFTYKSPKDEDESEETPVSAPVSDSHLLFLVYQCVFLFGAIWAPFYNIAPLMLQIRFSFSQVEAGRFLGCVEGSSIFLQSLVGLFVDHCGYKLFVVLASALLILVAHANFLLRFASVPVSIGALALAAPMMACYWPCIPKVVSPSQLPMTLSRISCLLNLAYTVSPLVASLLLRISPDYSAAELYICGLICVLLYKIVGLIWANQKLGGGLNEPEISKRCKGDTNQNDTSV</sequence>
<dbReference type="Gene3D" id="1.20.1250.20">
    <property type="entry name" value="MFS general substrate transporter like domains"/>
    <property type="match status" value="2"/>
</dbReference>
<evidence type="ECO:0000256" key="2">
    <source>
        <dbReference type="ARBA" id="ARBA00044876"/>
    </source>
</evidence>
<feature type="transmembrane region" description="Helical" evidence="19">
    <location>
        <begin position="364"/>
        <end position="385"/>
    </location>
</feature>
<evidence type="ECO:0000256" key="15">
    <source>
        <dbReference type="ARBA" id="ARBA00044985"/>
    </source>
</evidence>
<keyword evidence="19" id="KW-0812">Transmembrane</keyword>
<evidence type="ECO:0000256" key="16">
    <source>
        <dbReference type="ARBA" id="ARBA00045018"/>
    </source>
</evidence>
<name>A0A1Y1S9J9_9MICR</name>
<comment type="catalytic activity">
    <reaction evidence="9">
        <text>L-arginyl-L-alpha-amino acid(out) = L-arginyl-L-alpha-amino acid(in)</text>
        <dbReference type="Rhea" id="RHEA:79371"/>
        <dbReference type="ChEBI" id="CHEBI:84315"/>
    </reaction>
</comment>
<feature type="transmembrane region" description="Helical" evidence="19">
    <location>
        <begin position="338"/>
        <end position="358"/>
    </location>
</feature>
<evidence type="ECO:0000256" key="5">
    <source>
        <dbReference type="ARBA" id="ARBA00044884"/>
    </source>
</evidence>
<gene>
    <name evidence="20" type="ORF">ECANGB1_2773</name>
</gene>